<evidence type="ECO:0000313" key="4">
    <source>
        <dbReference type="Proteomes" id="UP000829720"/>
    </source>
</evidence>
<evidence type="ECO:0000256" key="2">
    <source>
        <dbReference type="SAM" id="Phobius"/>
    </source>
</evidence>
<dbReference type="EMBL" id="JAERUA010000020">
    <property type="protein sequence ID" value="KAI1885842.1"/>
    <property type="molecule type" value="Genomic_DNA"/>
</dbReference>
<evidence type="ECO:0000256" key="1">
    <source>
        <dbReference type="SAM" id="MobiDB-lite"/>
    </source>
</evidence>
<accession>A0A8T3CQK1</accession>
<keyword evidence="2" id="KW-1133">Transmembrane helix</keyword>
<keyword evidence="4" id="KW-1185">Reference proteome</keyword>
<feature type="region of interest" description="Disordered" evidence="1">
    <location>
        <begin position="322"/>
        <end position="346"/>
    </location>
</feature>
<organism evidence="3 4">
    <name type="scientific">Albula goreensis</name>
    <dbReference type="NCBI Taxonomy" id="1534307"/>
    <lineage>
        <taxon>Eukaryota</taxon>
        <taxon>Metazoa</taxon>
        <taxon>Chordata</taxon>
        <taxon>Craniata</taxon>
        <taxon>Vertebrata</taxon>
        <taxon>Euteleostomi</taxon>
        <taxon>Actinopterygii</taxon>
        <taxon>Neopterygii</taxon>
        <taxon>Teleostei</taxon>
        <taxon>Albuliformes</taxon>
        <taxon>Albulidae</taxon>
        <taxon>Albula</taxon>
    </lineage>
</organism>
<dbReference type="AlphaFoldDB" id="A0A8T3CQK1"/>
<proteinExistence type="predicted"/>
<feature type="compositionally biased region" description="Polar residues" evidence="1">
    <location>
        <begin position="323"/>
        <end position="346"/>
    </location>
</feature>
<protein>
    <submittedName>
        <fullName evidence="3">Uncharacterized protein</fullName>
    </submittedName>
</protein>
<sequence length="358" mass="38509">MQSIYYTAPLLLFAVYLNYITLHTDAKEQLQKPNISMQQNDQMPYIACTKKLLRGTNITCNLYTGDAPEPYRRTWTKIGSCVFDVSPSDLQSALQSVWSTEVSCDYSVSTEPGSLSPRSDRYTVSATAKTSTLTAVTTSSPDQYSTAKTSTLAAVTTSAPDRHKNLLVIIGPAVGMAVLGVTAVCLCRRHRKQKSKRPKAEPMYSSVNMTSLLSAGGAPLYSEIKDVPSTFKPPLSGSNNSSYMQEGDMVYSEIKDVPCTSKSPTSGLTPKSDTVDRDMVYSEINNAPCAFKSPSSGLTPSSDTVDRDMVYSEINDVPCAFKSPSSGLKPSSDTTASGPATLTTAPLPSAVYSSLQTH</sequence>
<gene>
    <name evidence="3" type="ORF">AGOR_G00207940</name>
</gene>
<dbReference type="Proteomes" id="UP000829720">
    <property type="component" value="Unassembled WGS sequence"/>
</dbReference>
<dbReference type="OrthoDB" id="8938325at2759"/>
<keyword evidence="2" id="KW-0812">Transmembrane</keyword>
<evidence type="ECO:0000313" key="3">
    <source>
        <dbReference type="EMBL" id="KAI1885842.1"/>
    </source>
</evidence>
<comment type="caution">
    <text evidence="3">The sequence shown here is derived from an EMBL/GenBank/DDBJ whole genome shotgun (WGS) entry which is preliminary data.</text>
</comment>
<name>A0A8T3CQK1_9TELE</name>
<feature type="transmembrane region" description="Helical" evidence="2">
    <location>
        <begin position="166"/>
        <end position="187"/>
    </location>
</feature>
<keyword evidence="2" id="KW-0472">Membrane</keyword>
<reference evidence="3" key="1">
    <citation type="submission" date="2021-01" db="EMBL/GenBank/DDBJ databases">
        <authorList>
            <person name="Zahm M."/>
            <person name="Roques C."/>
            <person name="Cabau C."/>
            <person name="Klopp C."/>
            <person name="Donnadieu C."/>
            <person name="Jouanno E."/>
            <person name="Lampietro C."/>
            <person name="Louis A."/>
            <person name="Herpin A."/>
            <person name="Echchiki A."/>
            <person name="Berthelot C."/>
            <person name="Parey E."/>
            <person name="Roest-Crollius H."/>
            <person name="Braasch I."/>
            <person name="Postlethwait J."/>
            <person name="Bobe J."/>
            <person name="Montfort J."/>
            <person name="Bouchez O."/>
            <person name="Begum T."/>
            <person name="Mejri S."/>
            <person name="Adams A."/>
            <person name="Chen W.-J."/>
            <person name="Guiguen Y."/>
        </authorList>
    </citation>
    <scope>NUCLEOTIDE SEQUENCE</scope>
    <source>
        <tissue evidence="3">Blood</tissue>
    </source>
</reference>